<dbReference type="RefSeq" id="WP_012856319.1">
    <property type="nucleotide sequence ID" value="NC_013512.1"/>
</dbReference>
<dbReference type="HAMAP" id="MF_00530">
    <property type="entry name" value="ATP_synth_epsil_bac"/>
    <property type="match status" value="1"/>
</dbReference>
<dbReference type="NCBIfam" id="TIGR01216">
    <property type="entry name" value="ATP_synt_epsi"/>
    <property type="match status" value="1"/>
</dbReference>
<evidence type="ECO:0000313" key="14">
    <source>
        <dbReference type="Proteomes" id="UP000002222"/>
    </source>
</evidence>
<keyword evidence="14" id="KW-1185">Reference proteome</keyword>
<dbReference type="Gene3D" id="2.60.15.10">
    <property type="entry name" value="F0F1 ATP synthase delta/epsilon subunit, N-terminal"/>
    <property type="match status" value="1"/>
</dbReference>
<proteinExistence type="inferred from homology"/>
<dbReference type="GO" id="GO:0005886">
    <property type="term" value="C:plasma membrane"/>
    <property type="evidence" value="ECO:0007669"/>
    <property type="project" value="UniProtKB-SubCell"/>
</dbReference>
<evidence type="ECO:0000256" key="10">
    <source>
        <dbReference type="HAMAP-Rule" id="MF_00530"/>
    </source>
</evidence>
<evidence type="ECO:0000256" key="7">
    <source>
        <dbReference type="ARBA" id="ARBA00023136"/>
    </source>
</evidence>
<reference evidence="14" key="1">
    <citation type="submission" date="2009-11" db="EMBL/GenBank/DDBJ databases">
        <title>The complete genome of Sulfurospirillum deleyianum DSM 6946.</title>
        <authorList>
            <consortium name="US DOE Joint Genome Institute (JGI-PGF)"/>
            <person name="Lucas S."/>
            <person name="Copeland A."/>
            <person name="Lapidus A."/>
            <person name="Glavina del Rio T."/>
            <person name="Dalin E."/>
            <person name="Tice H."/>
            <person name="Bruce D."/>
            <person name="Goodwin L."/>
            <person name="Pitluck S."/>
            <person name="Kyrpides N."/>
            <person name="Mavromatis K."/>
            <person name="Ivanova N."/>
            <person name="Ovchinnikova G."/>
            <person name="Munk A.C."/>
            <person name="Lu M."/>
            <person name="Brettin T."/>
            <person name="Detter J.C."/>
            <person name="Han C."/>
            <person name="Tapia R."/>
            <person name="Larimer F."/>
            <person name="Land M."/>
            <person name="Hauser L."/>
            <person name="Markowitz V."/>
            <person name="Cheng J.F."/>
            <person name="Hugenholtz P."/>
            <person name="Woyke T."/>
            <person name="Wu D."/>
            <person name="Aumann P."/>
            <person name="Schneider S."/>
            <person name="Lang E."/>
            <person name="Spring S."/>
            <person name="Klenk H.P."/>
            <person name="Eisen J.A."/>
        </authorList>
    </citation>
    <scope>NUCLEOTIDE SEQUENCE [LARGE SCALE GENOMIC DNA]</scope>
    <source>
        <strain evidence="14">ATCC 51133 / DSM 6946 / 5175</strain>
    </source>
</reference>
<dbReference type="GO" id="GO:0012505">
    <property type="term" value="C:endomembrane system"/>
    <property type="evidence" value="ECO:0007669"/>
    <property type="project" value="UniProtKB-SubCell"/>
</dbReference>
<sequence>MNTLKLEIVTPEGQIFTNDVKGVTLPGKEGEFGVLPNHASIVALLQAGIIDIELKDGNHDVVAINWGHVKVDENSVTILADGAVSIGGTSESEVAKSLEAAKELLKSISDSDVAIAMATAKIESAAKLKKF</sequence>
<evidence type="ECO:0000256" key="9">
    <source>
        <dbReference type="ARBA" id="ARBA00023310"/>
    </source>
</evidence>
<protein>
    <recommendedName>
        <fullName evidence="10">ATP synthase epsilon chain</fullName>
    </recommendedName>
    <alternativeName>
        <fullName evidence="10">ATP synthase F1 sector epsilon subunit</fullName>
    </alternativeName>
    <alternativeName>
        <fullName evidence="10">F-ATPase epsilon subunit</fullName>
    </alternativeName>
</protein>
<keyword evidence="4 10" id="KW-0813">Transport</keyword>
<dbReference type="GO" id="GO:0005524">
    <property type="term" value="F:ATP binding"/>
    <property type="evidence" value="ECO:0007669"/>
    <property type="project" value="UniProtKB-UniRule"/>
</dbReference>
<keyword evidence="10" id="KW-0997">Cell inner membrane</keyword>
<comment type="similarity">
    <text evidence="3 10 11">Belongs to the ATPase epsilon chain family.</text>
</comment>
<keyword evidence="9 10" id="KW-0066">ATP synthesis</keyword>
<dbReference type="GO" id="GO:0046933">
    <property type="term" value="F:proton-transporting ATP synthase activity, rotational mechanism"/>
    <property type="evidence" value="ECO:0007669"/>
    <property type="project" value="UniProtKB-UniRule"/>
</dbReference>
<evidence type="ECO:0000256" key="8">
    <source>
        <dbReference type="ARBA" id="ARBA00023196"/>
    </source>
</evidence>
<dbReference type="eggNOG" id="COG0355">
    <property type="taxonomic scope" value="Bacteria"/>
</dbReference>
<dbReference type="EMBL" id="CP001816">
    <property type="protein sequence ID" value="ACZ11553.1"/>
    <property type="molecule type" value="Genomic_DNA"/>
</dbReference>
<feature type="domain" description="ATP synthase F1 complex delta/epsilon subunit N-terminal" evidence="12">
    <location>
        <begin position="4"/>
        <end position="83"/>
    </location>
</feature>
<dbReference type="HOGENOM" id="CLU_084338_2_1_7"/>
<comment type="function">
    <text evidence="1 10">Produces ATP from ADP in the presence of a proton gradient across the membrane.</text>
</comment>
<comment type="subunit">
    <text evidence="10 11">F-type ATPases have 2 components, CF(1) - the catalytic core - and CF(0) - the membrane proton channel. CF(1) has five subunits: alpha(3), beta(3), gamma(1), delta(1), epsilon(1). CF(0) has three main subunits: a, b and c.</text>
</comment>
<dbReference type="CDD" id="cd12152">
    <property type="entry name" value="F1-ATPase_delta"/>
    <property type="match status" value="1"/>
</dbReference>
<evidence type="ECO:0000313" key="13">
    <source>
        <dbReference type="EMBL" id="ACZ11553.1"/>
    </source>
</evidence>
<dbReference type="GO" id="GO:0045259">
    <property type="term" value="C:proton-transporting ATP synthase complex"/>
    <property type="evidence" value="ECO:0007669"/>
    <property type="project" value="UniProtKB-KW"/>
</dbReference>
<keyword evidence="10" id="KW-0375">Hydrogen ion transport</keyword>
<keyword evidence="5 10" id="KW-1003">Cell membrane</keyword>
<accession>D1AZT6</accession>
<dbReference type="AlphaFoldDB" id="D1AZT6"/>
<comment type="subcellular location">
    <subcellularLocation>
        <location evidence="10">Cell inner membrane</location>
        <topology evidence="10">Peripheral membrane protein</topology>
    </subcellularLocation>
    <subcellularLocation>
        <location evidence="2">Endomembrane system</location>
        <topology evidence="2">Peripheral membrane protein</topology>
    </subcellularLocation>
</comment>
<dbReference type="Proteomes" id="UP000002222">
    <property type="component" value="Chromosome"/>
</dbReference>
<dbReference type="InterPro" id="IPR020546">
    <property type="entry name" value="ATP_synth_F1_dsu/esu_N"/>
</dbReference>
<keyword evidence="6 10" id="KW-0406">Ion transport</keyword>
<evidence type="ECO:0000256" key="5">
    <source>
        <dbReference type="ARBA" id="ARBA00022475"/>
    </source>
</evidence>
<evidence type="ECO:0000256" key="2">
    <source>
        <dbReference type="ARBA" id="ARBA00004184"/>
    </source>
</evidence>
<dbReference type="InterPro" id="IPR001469">
    <property type="entry name" value="ATP_synth_F1_dsu/esu"/>
</dbReference>
<reference evidence="13 14" key="2">
    <citation type="journal article" date="2010" name="Stand. Genomic Sci.">
        <title>Complete genome sequence of Sulfurospirillum deleyianum type strain (5175).</title>
        <authorList>
            <person name="Sikorski J."/>
            <person name="Lapidus A."/>
            <person name="Copeland A."/>
            <person name="Glavina Del Rio T."/>
            <person name="Nolan M."/>
            <person name="Lucas S."/>
            <person name="Chen F."/>
            <person name="Tice H."/>
            <person name="Cheng J.F."/>
            <person name="Saunders E."/>
            <person name="Bruce D."/>
            <person name="Goodwin L."/>
            <person name="Pitluck S."/>
            <person name="Ovchinnikova G."/>
            <person name="Pati A."/>
            <person name="Ivanova N."/>
            <person name="Mavromatis K."/>
            <person name="Chen A."/>
            <person name="Palaniappan K."/>
            <person name="Chain P."/>
            <person name="Land M."/>
            <person name="Hauser L."/>
            <person name="Chang Y.J."/>
            <person name="Jeffries C.D."/>
            <person name="Brettin T."/>
            <person name="Detter J.C."/>
            <person name="Han C."/>
            <person name="Rohde M."/>
            <person name="Lang E."/>
            <person name="Spring S."/>
            <person name="Goker M."/>
            <person name="Bristow J."/>
            <person name="Eisen J.A."/>
            <person name="Markowitz V."/>
            <person name="Hugenholtz P."/>
            <person name="Kyrpides N.C."/>
            <person name="Klenk H.P."/>
        </authorList>
    </citation>
    <scope>NUCLEOTIDE SEQUENCE [LARGE SCALE GENOMIC DNA]</scope>
    <source>
        <strain evidence="14">ATCC 51133 / DSM 6946 / 5175</strain>
    </source>
</reference>
<evidence type="ECO:0000256" key="4">
    <source>
        <dbReference type="ARBA" id="ARBA00022448"/>
    </source>
</evidence>
<organism evidence="13 14">
    <name type="scientific">Sulfurospirillum deleyianum (strain ATCC 51133 / DSM 6946 / 5175)</name>
    <dbReference type="NCBI Taxonomy" id="525898"/>
    <lineage>
        <taxon>Bacteria</taxon>
        <taxon>Pseudomonadati</taxon>
        <taxon>Campylobacterota</taxon>
        <taxon>Epsilonproteobacteria</taxon>
        <taxon>Campylobacterales</taxon>
        <taxon>Sulfurospirillaceae</taxon>
        <taxon>Sulfurospirillum</taxon>
    </lineage>
</organism>
<dbReference type="STRING" id="525898.Sdel_0516"/>
<gene>
    <name evidence="10" type="primary">atpC</name>
    <name evidence="13" type="ordered locus">Sdel_0516</name>
</gene>
<evidence type="ECO:0000259" key="12">
    <source>
        <dbReference type="Pfam" id="PF02823"/>
    </source>
</evidence>
<dbReference type="InterPro" id="IPR036771">
    <property type="entry name" value="ATPsynth_dsu/esu_N"/>
</dbReference>
<keyword evidence="8 10" id="KW-0139">CF(1)</keyword>
<dbReference type="SUPFAM" id="SSF51344">
    <property type="entry name" value="Epsilon subunit of F1F0-ATP synthase N-terminal domain"/>
    <property type="match status" value="1"/>
</dbReference>
<dbReference type="OrthoDB" id="9799969at2"/>
<evidence type="ECO:0000256" key="1">
    <source>
        <dbReference type="ARBA" id="ARBA00003543"/>
    </source>
</evidence>
<evidence type="ECO:0000256" key="11">
    <source>
        <dbReference type="RuleBase" id="RU003656"/>
    </source>
</evidence>
<evidence type="ECO:0000256" key="6">
    <source>
        <dbReference type="ARBA" id="ARBA00023065"/>
    </source>
</evidence>
<dbReference type="PANTHER" id="PTHR13822">
    <property type="entry name" value="ATP SYNTHASE DELTA/EPSILON CHAIN"/>
    <property type="match status" value="1"/>
</dbReference>
<dbReference type="Pfam" id="PF02823">
    <property type="entry name" value="ATP-synt_DE_N"/>
    <property type="match status" value="1"/>
</dbReference>
<dbReference type="PANTHER" id="PTHR13822:SF10">
    <property type="entry name" value="ATP SYNTHASE EPSILON CHAIN, CHLOROPLASTIC"/>
    <property type="match status" value="1"/>
</dbReference>
<keyword evidence="7 10" id="KW-0472">Membrane</keyword>
<evidence type="ECO:0000256" key="3">
    <source>
        <dbReference type="ARBA" id="ARBA00005712"/>
    </source>
</evidence>
<dbReference type="KEGG" id="sdl:Sdel_0516"/>
<name>D1AZT6_SULD5</name>